<evidence type="ECO:0000256" key="1">
    <source>
        <dbReference type="SAM" id="MobiDB-lite"/>
    </source>
</evidence>
<dbReference type="Pfam" id="PF07444">
    <property type="entry name" value="Ycf66_N"/>
    <property type="match status" value="1"/>
</dbReference>
<dbReference type="KEGG" id="acy:Anacy_1613"/>
<keyword evidence="2" id="KW-0472">Membrane</keyword>
<keyword evidence="2" id="KW-1133">Transmembrane helix</keyword>
<feature type="compositionally biased region" description="Pro residues" evidence="1">
    <location>
        <begin position="248"/>
        <end position="263"/>
    </location>
</feature>
<sequence>MLAYVLALVVGLGSLAIYMAAFFFPEIHRKNDFVWSGVGLFYALVLWIFTPRITGGLLLGHVASVALLVWFGWQTLSLRRQLTPEVQQTPIPSPELVKMSIQEQVSNFSVREKLGQLPALIGGVFSGVKGKLQQTVSKKPPAPIDKPTVEIIDKITPVPEQASATETSPAEAVTVPAPEQSVESIPTIDTEAPAAKVSEEVTPENVPEATPPNPPTPELVAEAQPETGEQQPIPVEEVAPDAVLAPPAEAPPEKLPPNPETGS</sequence>
<dbReference type="PATRIC" id="fig|272123.3.peg.1762"/>
<dbReference type="Proteomes" id="UP000010474">
    <property type="component" value="Chromosome"/>
</dbReference>
<organism evidence="3 4">
    <name type="scientific">Anabaena cylindrica (strain ATCC 27899 / PCC 7122)</name>
    <dbReference type="NCBI Taxonomy" id="272123"/>
    <lineage>
        <taxon>Bacteria</taxon>
        <taxon>Bacillati</taxon>
        <taxon>Cyanobacteriota</taxon>
        <taxon>Cyanophyceae</taxon>
        <taxon>Nostocales</taxon>
        <taxon>Nostocaceae</taxon>
        <taxon>Anabaena</taxon>
    </lineage>
</organism>
<feature type="compositionally biased region" description="Low complexity" evidence="1">
    <location>
        <begin position="234"/>
        <end position="247"/>
    </location>
</feature>
<protein>
    <submittedName>
        <fullName evidence="3">Ycf66 family protein</fullName>
    </submittedName>
</protein>
<reference evidence="4" key="1">
    <citation type="journal article" date="2013" name="Proc. Natl. Acad. Sci. U.S.A.">
        <title>Improving the coverage of the cyanobacterial phylum using diversity-driven genome sequencing.</title>
        <authorList>
            <person name="Shih P.M."/>
            <person name="Wu D."/>
            <person name="Latifi A."/>
            <person name="Axen S.D."/>
            <person name="Fewer D.P."/>
            <person name="Talla E."/>
            <person name="Calteau A."/>
            <person name="Cai F."/>
            <person name="Tandeau de Marsac N."/>
            <person name="Rippka R."/>
            <person name="Herdman M."/>
            <person name="Sivonen K."/>
            <person name="Coursin T."/>
            <person name="Laurent T."/>
            <person name="Goodwin L."/>
            <person name="Nolan M."/>
            <person name="Davenport K.W."/>
            <person name="Han C.S."/>
            <person name="Rubin E.M."/>
            <person name="Eisen J.A."/>
            <person name="Woyke T."/>
            <person name="Gugger M."/>
            <person name="Kerfeld C.A."/>
        </authorList>
    </citation>
    <scope>NUCLEOTIDE SEQUENCE [LARGE SCALE GENOMIC DNA]</scope>
    <source>
        <strain evidence="4">ATCC 27899 / PCC 7122</strain>
    </source>
</reference>
<dbReference type="OrthoDB" id="532877at2"/>
<dbReference type="AlphaFoldDB" id="K9ZD55"/>
<dbReference type="EMBL" id="CP003659">
    <property type="protein sequence ID" value="AFZ57116.1"/>
    <property type="molecule type" value="Genomic_DNA"/>
</dbReference>
<name>K9ZD55_ANACC</name>
<evidence type="ECO:0000313" key="3">
    <source>
        <dbReference type="EMBL" id="AFZ57116.1"/>
    </source>
</evidence>
<dbReference type="RefSeq" id="WP_015213765.1">
    <property type="nucleotide sequence ID" value="NC_019771.1"/>
</dbReference>
<dbReference type="STRING" id="272123.Anacy_1613"/>
<feature type="transmembrane region" description="Helical" evidence="2">
    <location>
        <begin position="6"/>
        <end position="24"/>
    </location>
</feature>
<dbReference type="eggNOG" id="COG3087">
    <property type="taxonomic scope" value="Bacteria"/>
</dbReference>
<dbReference type="HOGENOM" id="CLU_072808_0_0_3"/>
<dbReference type="InterPro" id="IPR010004">
    <property type="entry name" value="Uncharacterised_Ycf66"/>
</dbReference>
<evidence type="ECO:0000256" key="2">
    <source>
        <dbReference type="SAM" id="Phobius"/>
    </source>
</evidence>
<feature type="transmembrane region" description="Helical" evidence="2">
    <location>
        <begin position="56"/>
        <end position="73"/>
    </location>
</feature>
<evidence type="ECO:0000313" key="4">
    <source>
        <dbReference type="Proteomes" id="UP000010474"/>
    </source>
</evidence>
<proteinExistence type="predicted"/>
<accession>K9ZD55</accession>
<feature type="region of interest" description="Disordered" evidence="1">
    <location>
        <begin position="158"/>
        <end position="263"/>
    </location>
</feature>
<keyword evidence="2" id="KW-0812">Transmembrane</keyword>
<gene>
    <name evidence="3" type="ordered locus">Anacy_1613</name>
</gene>
<feature type="transmembrane region" description="Helical" evidence="2">
    <location>
        <begin position="33"/>
        <end position="50"/>
    </location>
</feature>
<keyword evidence="4" id="KW-1185">Reference proteome</keyword>